<dbReference type="PROSITE" id="PS50893">
    <property type="entry name" value="ABC_TRANSPORTER_2"/>
    <property type="match status" value="2"/>
</dbReference>
<accession>A0A166ILW2</accession>
<dbReference type="FunFam" id="2.30.250.10:FF:000001">
    <property type="entry name" value="Aspartyl aminopeptidase 1"/>
    <property type="match status" value="1"/>
</dbReference>
<proteinExistence type="inferred from homology"/>
<evidence type="ECO:0000256" key="5">
    <source>
        <dbReference type="ARBA" id="ARBA00012191"/>
    </source>
</evidence>
<dbReference type="SUPFAM" id="SSF53187">
    <property type="entry name" value="Zn-dependent exopeptidases"/>
    <property type="match status" value="1"/>
</dbReference>
<dbReference type="Gramene" id="KZN11271">
    <property type="protein sequence ID" value="KZN11271"/>
    <property type="gene ID" value="DCAR_003927"/>
</dbReference>
<dbReference type="FunFam" id="3.40.50.300:FF:000630">
    <property type="entry name" value="ATP-binding cassette (ABC) transporter, putative"/>
    <property type="match status" value="1"/>
</dbReference>
<comment type="similarity">
    <text evidence="3">Belongs to the peptidase M18 family.</text>
</comment>
<evidence type="ECO:0000256" key="14">
    <source>
        <dbReference type="ARBA" id="ARBA00022833"/>
    </source>
</evidence>
<dbReference type="InterPro" id="IPR017871">
    <property type="entry name" value="ABC_transporter-like_CS"/>
</dbReference>
<dbReference type="SUPFAM" id="SSF90123">
    <property type="entry name" value="ABC transporter transmembrane region"/>
    <property type="match status" value="2"/>
</dbReference>
<dbReference type="GO" id="GO:0016887">
    <property type="term" value="F:ATP hydrolysis activity"/>
    <property type="evidence" value="ECO:0007669"/>
    <property type="project" value="InterPro"/>
</dbReference>
<comment type="cofactor">
    <cofactor evidence="1">
        <name>Zn(2+)</name>
        <dbReference type="ChEBI" id="CHEBI:29105"/>
    </cofactor>
</comment>
<keyword evidence="12" id="KW-0547">Nucleotide-binding</keyword>
<dbReference type="SUPFAM" id="SSF101821">
    <property type="entry name" value="Aminopeptidase/glucanase lid domain"/>
    <property type="match status" value="1"/>
</dbReference>
<dbReference type="InterPro" id="IPR023358">
    <property type="entry name" value="Peptidase_M18_dom2"/>
</dbReference>
<keyword evidence="18 20" id="KW-0472">Membrane</keyword>
<dbReference type="InterPro" id="IPR011527">
    <property type="entry name" value="ABC1_TM_dom"/>
</dbReference>
<evidence type="ECO:0000256" key="11">
    <source>
        <dbReference type="ARBA" id="ARBA00022737"/>
    </source>
</evidence>
<keyword evidence="11" id="KW-0677">Repeat</keyword>
<evidence type="ECO:0000256" key="6">
    <source>
        <dbReference type="ARBA" id="ARBA00022438"/>
    </source>
</evidence>
<feature type="transmembrane region" description="Helical" evidence="20">
    <location>
        <begin position="589"/>
        <end position="622"/>
    </location>
</feature>
<dbReference type="Pfam" id="PF00664">
    <property type="entry name" value="ABC_membrane"/>
    <property type="match status" value="2"/>
</dbReference>
<dbReference type="EC" id="7.6.2.2" evidence="5"/>
<reference evidence="23" key="1">
    <citation type="journal article" date="2016" name="Nat. Genet.">
        <title>A high-quality carrot genome assembly provides new insights into carotenoid accumulation and asterid genome evolution.</title>
        <authorList>
            <person name="Iorizzo M."/>
            <person name="Ellison S."/>
            <person name="Senalik D."/>
            <person name="Zeng P."/>
            <person name="Satapoomin P."/>
            <person name="Huang J."/>
            <person name="Bowman M."/>
            <person name="Iovene M."/>
            <person name="Sanseverino W."/>
            <person name="Cavagnaro P."/>
            <person name="Yildiz M."/>
            <person name="Macko-Podgorni A."/>
            <person name="Moranska E."/>
            <person name="Grzebelus E."/>
            <person name="Grzebelus D."/>
            <person name="Ashrafi H."/>
            <person name="Zheng Z."/>
            <person name="Cheng S."/>
            <person name="Spooner D."/>
            <person name="Van Deynze A."/>
            <person name="Simon P."/>
        </authorList>
    </citation>
    <scope>NUCLEOTIDE SEQUENCE [LARGE SCALE GENOMIC DNA]</scope>
    <source>
        <tissue evidence="23">Leaf</tissue>
    </source>
</reference>
<evidence type="ECO:0000256" key="1">
    <source>
        <dbReference type="ARBA" id="ARBA00001947"/>
    </source>
</evidence>
<dbReference type="PANTHER" id="PTHR24223">
    <property type="entry name" value="ATP-BINDING CASSETTE SUB-FAMILY C"/>
    <property type="match status" value="1"/>
</dbReference>
<evidence type="ECO:0000313" key="23">
    <source>
        <dbReference type="EMBL" id="KZN11271.1"/>
    </source>
</evidence>
<dbReference type="SMART" id="SM00382">
    <property type="entry name" value="AAA"/>
    <property type="match status" value="2"/>
</dbReference>
<keyword evidence="13" id="KW-0378">Hydrolase</keyword>
<dbReference type="PRINTS" id="PR00932">
    <property type="entry name" value="AMINO1PTASE"/>
</dbReference>
<evidence type="ECO:0000256" key="15">
    <source>
        <dbReference type="ARBA" id="ARBA00022840"/>
    </source>
</evidence>
<feature type="transmembrane region" description="Helical" evidence="20">
    <location>
        <begin position="514"/>
        <end position="535"/>
    </location>
</feature>
<dbReference type="GO" id="GO:0005737">
    <property type="term" value="C:cytoplasm"/>
    <property type="evidence" value="ECO:0007669"/>
    <property type="project" value="UniProtKB-ARBA"/>
</dbReference>
<dbReference type="GO" id="GO:0004177">
    <property type="term" value="F:aminopeptidase activity"/>
    <property type="evidence" value="ECO:0007669"/>
    <property type="project" value="UniProtKB-KW"/>
</dbReference>
<dbReference type="Pfam" id="PF02127">
    <property type="entry name" value="Peptidase_M18"/>
    <property type="match status" value="1"/>
</dbReference>
<keyword evidence="9 20" id="KW-0812">Transmembrane</keyword>
<evidence type="ECO:0000256" key="7">
    <source>
        <dbReference type="ARBA" id="ARBA00022448"/>
    </source>
</evidence>
<dbReference type="NCBIfam" id="NF002759">
    <property type="entry name" value="PRK02813.1"/>
    <property type="match status" value="1"/>
</dbReference>
<dbReference type="Pfam" id="PF00005">
    <property type="entry name" value="ABC_tran"/>
    <property type="match status" value="2"/>
</dbReference>
<dbReference type="Gene3D" id="3.40.50.300">
    <property type="entry name" value="P-loop containing nucleotide triphosphate hydrolases"/>
    <property type="match status" value="2"/>
</dbReference>
<dbReference type="GO" id="GO:0006508">
    <property type="term" value="P:proteolysis"/>
    <property type="evidence" value="ECO:0007669"/>
    <property type="project" value="UniProtKB-KW"/>
</dbReference>
<dbReference type="InterPro" id="IPR036640">
    <property type="entry name" value="ABC1_TM_sf"/>
</dbReference>
<dbReference type="FunFam" id="3.40.50.300:FF:000973">
    <property type="entry name" value="Multidrug resistance-associated protein 4"/>
    <property type="match status" value="1"/>
</dbReference>
<keyword evidence="10" id="KW-0479">Metal-binding</keyword>
<keyword evidence="7" id="KW-0813">Transport</keyword>
<dbReference type="GO" id="GO:0008270">
    <property type="term" value="F:zinc ion binding"/>
    <property type="evidence" value="ECO:0007669"/>
    <property type="project" value="InterPro"/>
</dbReference>
<protein>
    <recommendedName>
        <fullName evidence="5">ABC-type xenobiotic transporter</fullName>
        <ecNumber evidence="5">7.6.2.2</ecNumber>
    </recommendedName>
</protein>
<evidence type="ECO:0000256" key="17">
    <source>
        <dbReference type="ARBA" id="ARBA00023049"/>
    </source>
</evidence>
<feature type="transmembrane region" description="Helical" evidence="20">
    <location>
        <begin position="27"/>
        <end position="51"/>
    </location>
</feature>
<organism evidence="23">
    <name type="scientific">Daucus carota subsp. sativus</name>
    <name type="common">Carrot</name>
    <dbReference type="NCBI Taxonomy" id="79200"/>
    <lineage>
        <taxon>Eukaryota</taxon>
        <taxon>Viridiplantae</taxon>
        <taxon>Streptophyta</taxon>
        <taxon>Embryophyta</taxon>
        <taxon>Tracheophyta</taxon>
        <taxon>Spermatophyta</taxon>
        <taxon>Magnoliopsida</taxon>
        <taxon>eudicotyledons</taxon>
        <taxon>Gunneridae</taxon>
        <taxon>Pentapetalae</taxon>
        <taxon>asterids</taxon>
        <taxon>campanulids</taxon>
        <taxon>Apiales</taxon>
        <taxon>Apiaceae</taxon>
        <taxon>Apioideae</taxon>
        <taxon>Scandiceae</taxon>
        <taxon>Daucinae</taxon>
        <taxon>Daucus</taxon>
        <taxon>Daucus sect. Daucus</taxon>
    </lineage>
</organism>
<dbReference type="Gene3D" id="2.30.250.10">
    <property type="entry name" value="Aminopeptidase i, Domain 2"/>
    <property type="match status" value="1"/>
</dbReference>
<evidence type="ECO:0000259" key="21">
    <source>
        <dbReference type="PROSITE" id="PS50893"/>
    </source>
</evidence>
<keyword evidence="6" id="KW-0031">Aminopeptidase</keyword>
<dbReference type="CDD" id="cd18605">
    <property type="entry name" value="ABC_6TM_MRP7_D2_like"/>
    <property type="match status" value="1"/>
</dbReference>
<name>A0A166ILW2_DAUCS</name>
<dbReference type="SUPFAM" id="SSF52540">
    <property type="entry name" value="P-loop containing nucleoside triphosphate hydrolases"/>
    <property type="match status" value="2"/>
</dbReference>
<evidence type="ECO:0000256" key="16">
    <source>
        <dbReference type="ARBA" id="ARBA00022989"/>
    </source>
</evidence>
<evidence type="ECO:0000256" key="2">
    <source>
        <dbReference type="ARBA" id="ARBA00004141"/>
    </source>
</evidence>
<evidence type="ECO:0000256" key="20">
    <source>
        <dbReference type="SAM" id="Phobius"/>
    </source>
</evidence>
<keyword evidence="14" id="KW-0862">Zinc</keyword>
<dbReference type="GO" id="GO:0008559">
    <property type="term" value="F:ABC-type xenobiotic transporter activity"/>
    <property type="evidence" value="ECO:0007669"/>
    <property type="project" value="UniProtKB-EC"/>
</dbReference>
<keyword evidence="15" id="KW-0067">ATP-binding</keyword>
<feature type="transmembrane region" description="Helical" evidence="20">
    <location>
        <begin position="686"/>
        <end position="709"/>
    </location>
</feature>
<comment type="subcellular location">
    <subcellularLocation>
        <location evidence="2">Membrane</location>
        <topology evidence="2">Multi-pass membrane protein</topology>
    </subcellularLocation>
</comment>
<dbReference type="PROSITE" id="PS00211">
    <property type="entry name" value="ABC_TRANSPORTER_1"/>
    <property type="match status" value="2"/>
</dbReference>
<feature type="domain" description="ABC transporter" evidence="21">
    <location>
        <begin position="786"/>
        <end position="1019"/>
    </location>
</feature>
<keyword evidence="16 20" id="KW-1133">Transmembrane helix</keyword>
<dbReference type="InterPro" id="IPR003593">
    <property type="entry name" value="AAA+_ATPase"/>
</dbReference>
<dbReference type="Gene3D" id="1.20.1560.10">
    <property type="entry name" value="ABC transporter type 1, transmembrane domain"/>
    <property type="match status" value="2"/>
</dbReference>
<evidence type="ECO:0000256" key="18">
    <source>
        <dbReference type="ARBA" id="ARBA00023136"/>
    </source>
</evidence>
<dbReference type="GO" id="GO:0008237">
    <property type="term" value="F:metallopeptidase activity"/>
    <property type="evidence" value="ECO:0007669"/>
    <property type="project" value="UniProtKB-KW"/>
</dbReference>
<dbReference type="CDD" id="cd03250">
    <property type="entry name" value="ABCC_MRP_domain1"/>
    <property type="match status" value="1"/>
</dbReference>
<evidence type="ECO:0000256" key="8">
    <source>
        <dbReference type="ARBA" id="ARBA00022670"/>
    </source>
</evidence>
<feature type="transmembrane region" description="Helical" evidence="20">
    <location>
        <begin position="466"/>
        <end position="485"/>
    </location>
</feature>
<comment type="catalytic activity">
    <reaction evidence="19">
        <text>ATP + H2O + xenobioticSide 1 = ADP + phosphate + xenobioticSide 2.</text>
        <dbReference type="EC" id="7.6.2.2"/>
    </reaction>
</comment>
<dbReference type="CDD" id="cd03244">
    <property type="entry name" value="ABCC_MRP_domain2"/>
    <property type="match status" value="1"/>
</dbReference>
<dbReference type="GO" id="GO:0016020">
    <property type="term" value="C:membrane"/>
    <property type="evidence" value="ECO:0007669"/>
    <property type="project" value="UniProtKB-SubCell"/>
</dbReference>
<dbReference type="InterPro" id="IPR027417">
    <property type="entry name" value="P-loop_NTPase"/>
</dbReference>
<dbReference type="GO" id="GO:0005524">
    <property type="term" value="F:ATP binding"/>
    <property type="evidence" value="ECO:0007669"/>
    <property type="project" value="UniProtKB-KW"/>
</dbReference>
<comment type="caution">
    <text evidence="23">The sequence shown here is derived from an EMBL/GenBank/DDBJ whole genome shotgun (WGS) entry which is preliminary data.</text>
</comment>
<dbReference type="PROSITE" id="PS50929">
    <property type="entry name" value="ABC_TM1F"/>
    <property type="match status" value="2"/>
</dbReference>
<gene>
    <name evidence="23" type="ORF">DCAR_003927</name>
</gene>
<dbReference type="FunFam" id="1.20.1560.10:FF:000013">
    <property type="entry name" value="ABC transporter C family member 2"/>
    <property type="match status" value="1"/>
</dbReference>
<feature type="domain" description="ABC transporter" evidence="21">
    <location>
        <begin position="178"/>
        <end position="411"/>
    </location>
</feature>
<keyword evidence="8" id="KW-0645">Protease</keyword>
<dbReference type="EMBL" id="LNRQ01000001">
    <property type="protein sequence ID" value="KZN11271.1"/>
    <property type="molecule type" value="Genomic_DNA"/>
</dbReference>
<dbReference type="InterPro" id="IPR001948">
    <property type="entry name" value="Peptidase_M18"/>
</dbReference>
<dbReference type="CDD" id="cd05658">
    <property type="entry name" value="M18_DAP"/>
    <property type="match status" value="1"/>
</dbReference>
<evidence type="ECO:0000256" key="4">
    <source>
        <dbReference type="ARBA" id="ARBA00009726"/>
    </source>
</evidence>
<keyword evidence="17" id="KW-0482">Metalloprotease</keyword>
<evidence type="ECO:0000256" key="19">
    <source>
        <dbReference type="ARBA" id="ARBA00034018"/>
    </source>
</evidence>
<evidence type="ECO:0000256" key="12">
    <source>
        <dbReference type="ARBA" id="ARBA00022741"/>
    </source>
</evidence>
<dbReference type="InterPro" id="IPR003439">
    <property type="entry name" value="ABC_transporter-like_ATP-bd"/>
</dbReference>
<evidence type="ECO:0000259" key="22">
    <source>
        <dbReference type="PROSITE" id="PS50929"/>
    </source>
</evidence>
<comment type="similarity">
    <text evidence="4">Belongs to the ABC transporter superfamily. ABCC family. Conjugate transporter (TC 3.A.1.208) subfamily.</text>
</comment>
<evidence type="ECO:0000256" key="13">
    <source>
        <dbReference type="ARBA" id="ARBA00022801"/>
    </source>
</evidence>
<dbReference type="Gene3D" id="3.40.630.10">
    <property type="entry name" value="Zn peptidases"/>
    <property type="match status" value="1"/>
</dbReference>
<feature type="domain" description="ABC transmembrane type-1" evidence="22">
    <location>
        <begin position="1"/>
        <end position="95"/>
    </location>
</feature>
<sequence>MSVDADRSVNLCNSLHDMWSLPLQIGVALYLLYTQVKFAFVSGIAITILLIPVNKWIAEAIADATRSMMKQKDERIRRTGELLTYIRTLKMYGWELLFSSWLIKTRSSEVSYLSVFTCLALFNNLISPLNSFPWVINGLIDATISTGRLSRFLCCPEIETATSSDNYASSCTDEYPCVSFEDVAVVINEACCLWCSNDQEQLVMDHVTLSVPKGHLIAVVGEVGSGKSSLLNSILRETKIINGFVHTSGSIAYVPQVPWILSGSIRDNVILGDEYDPRRRLSDVLEACALDIDVFRMTGGDLAFIGEKGLNLSGGQRARLALARAVYHDPDIYLLDDVLSAVDAEVAQWIISNAILGPLMSQKTRILCTHNAQAISSADTVVLIDKGRVRLVGSPSQSSVSSYIPPSLREDLSISSEVQSEDNDVDAQKKVLLESDDICVSEEAPCAIEVEQRKEGRVEVVTYKNYAVFCGWSVTILTCLSAIFMQASRNGNDLWLSYWVDTTGVDKQKDRTSFYLVVLCIFCVMNSSFTLVRAFSFAFGGLRAAVQVHDRLLKNLVDAPVHFFDQTPTGRILNRLSSDLYTIDDSLPFILNILLANFVGLLGIAIVLSYTQVMFLLLLLPFWSTSRELRRLDSVARSPIYASFTEILNGSSTIRAFKTEDFFFARFTENVILYQRTSYSEIIANLWLSLRLQILAAVIVCFVAVMAVVGSRGHLLISFGSPGKVGLALSYAAPAVSLLGNFLTSFTETEKELVSVERVLQYMDVATEELHECQLLDTEWPLHGNIEFQNVTLKYRPSLPAALCDLTCTFAGGTQTGIVGRTGAGKSSILNVLFRLNPLSGGCILVDGINIAKTSLRDLRTRFSVVPQTPFLFEGSLRDNLDPFRVNDDLKIWDALAKCQIEDEVRAMGGLDMHVKESGASFSVGQRQLLCLARAFLKSSKVLCLDECTANVDTSTALKLQNAITSKCRGITVITIAHRISTVLNMDTIFILDQGSLVEQGNPHVLLQDKMSRFSSFVEASTTRTHLDVSEENKSCSAEMAIPMARFHLQLLHSFPFPIKTPRFRFTHQFNFNHNRKLCSSLAPRASSQVNCSIVGGLLDYLNESWTQFHATAEAKEQLIAAGFQLLSENEEWDLQPGGRYFFTRNMSSLVAFAIGEKYSVGNGFHVIAAHTDSPCLKLKPKSASSKSGYLMLNVQTYGGGLWHTWFDRDLSLAGRVIVRHNDGTFLHKLVKVKRPLLRVPTLAIHLDRTVNKDGFKPNLETQLIPLLATRHEDATADHKGKNSELSSKDAHHPLLMQILSDEVGCKIDDIVSIELNVCDTQPSCLGGGNNEFIFSGRLDNLASSYCALRALIDSCQSPEDLSNEHAIRMVALFDNEEVGSDSAQGAGAPTMFQAMRRIVDSLVHNYVGESVYERSIRQSFLVSADMAHGVHPNFSDKHEEHHRPEIGKGLVIKHNANQRYATSGVTAFLFKEVGKINNIPTQEFVVRNDMGCGSTIGPILASGIGIRTVDCGISQLSMHSVREICGKDDVDTAYKHFKAFYQNFSDIDKKLCVD</sequence>
<dbReference type="InterPro" id="IPR050173">
    <property type="entry name" value="ABC_transporter_C-like"/>
</dbReference>
<evidence type="ECO:0000256" key="10">
    <source>
        <dbReference type="ARBA" id="ARBA00022723"/>
    </source>
</evidence>
<evidence type="ECO:0000256" key="9">
    <source>
        <dbReference type="ARBA" id="ARBA00022692"/>
    </source>
</evidence>
<dbReference type="PANTHER" id="PTHR24223:SF330">
    <property type="entry name" value="ATP-BINDING CASSETTE SUB-FAMILY C MEMBER 10"/>
    <property type="match status" value="1"/>
</dbReference>
<feature type="domain" description="ABC transmembrane type-1" evidence="22">
    <location>
        <begin position="476"/>
        <end position="751"/>
    </location>
</feature>
<evidence type="ECO:0000256" key="3">
    <source>
        <dbReference type="ARBA" id="ARBA00008290"/>
    </source>
</evidence>